<name>A0AAV3M7N0_9GAMM</name>
<gene>
    <name evidence="1" type="ORF">HMPREF1563_0351</name>
</gene>
<comment type="caution">
    <text evidence="1">The sequence shown here is derived from an EMBL/GenBank/DDBJ whole genome shotgun (WGS) entry which is preliminary data.</text>
</comment>
<organism evidence="1 2">
    <name type="scientific">Providencia alcalifaciens 205/92</name>
    <dbReference type="NCBI Taxonomy" id="1256988"/>
    <lineage>
        <taxon>Bacteria</taxon>
        <taxon>Pseudomonadati</taxon>
        <taxon>Pseudomonadota</taxon>
        <taxon>Gammaproteobacteria</taxon>
        <taxon>Enterobacterales</taxon>
        <taxon>Morganellaceae</taxon>
        <taxon>Providencia</taxon>
    </lineage>
</organism>
<reference evidence="1 2" key="1">
    <citation type="submission" date="2014-01" db="EMBL/GenBank/DDBJ databases">
        <authorList>
            <person name="Durkin A.S."/>
            <person name="McCorrison J."/>
            <person name="Torralba M."/>
            <person name="Gillis M."/>
            <person name="Haft D.H."/>
            <person name="Methe B."/>
            <person name="Sutton G."/>
            <person name="Nelson K.E."/>
        </authorList>
    </citation>
    <scope>NUCLEOTIDE SEQUENCE [LARGE SCALE GENOMIC DNA]</scope>
    <source>
        <strain evidence="1 2">205/92</strain>
    </source>
</reference>
<evidence type="ECO:0000313" key="1">
    <source>
        <dbReference type="EMBL" id="EUD11741.1"/>
    </source>
</evidence>
<evidence type="ECO:0008006" key="3">
    <source>
        <dbReference type="Google" id="ProtNLM"/>
    </source>
</evidence>
<proteinExistence type="predicted"/>
<dbReference type="EMBL" id="JALD01000038">
    <property type="protein sequence ID" value="EUD11741.1"/>
    <property type="molecule type" value="Genomic_DNA"/>
</dbReference>
<evidence type="ECO:0000313" key="2">
    <source>
        <dbReference type="Proteomes" id="UP000022311"/>
    </source>
</evidence>
<dbReference type="RefSeq" id="WP_036961117.1">
    <property type="nucleotide sequence ID" value="NZ_JALD01000038.1"/>
</dbReference>
<dbReference type="AlphaFoldDB" id="A0AAV3M7N0"/>
<sequence length="87" mass="10344">MNEQDSKTKFSYAKRAVFLPQWKKEFEWLKNVTVKFLQRSLKDVEKAYRCFLAIELIFLTSKMGKIVFGIRKVDLNFADNETIKQFG</sequence>
<protein>
    <recommendedName>
        <fullName evidence="3">Transposase</fullName>
    </recommendedName>
</protein>
<accession>A0AAV3M7N0</accession>
<dbReference type="Proteomes" id="UP000022311">
    <property type="component" value="Unassembled WGS sequence"/>
</dbReference>